<keyword evidence="1 2" id="KW-0533">Nickel</keyword>
<dbReference type="Gene3D" id="3.30.70.1380">
    <property type="entry name" value="Transcriptional regulatory protein pf0864 domain like"/>
    <property type="match status" value="1"/>
</dbReference>
<evidence type="ECO:0000313" key="4">
    <source>
        <dbReference type="Proteomes" id="UP000031518"/>
    </source>
</evidence>
<reference evidence="3 4" key="1">
    <citation type="submission" date="2013-12" db="EMBL/GenBank/DDBJ databases">
        <authorList>
            <person name="Stott M."/>
        </authorList>
    </citation>
    <scope>NUCLEOTIDE SEQUENCE [LARGE SCALE GENOMIC DNA]</scope>
    <source>
        <strain evidence="3 4">K22</strain>
    </source>
</reference>
<dbReference type="AlphaFoldDB" id="A0A0B6WVI1"/>
<dbReference type="EMBL" id="CBXV010000004">
    <property type="protein sequence ID" value="CDM65303.1"/>
    <property type="molecule type" value="Genomic_DNA"/>
</dbReference>
<dbReference type="STRING" id="454194.PYK22_01301"/>
<dbReference type="PANTHER" id="PTHR36566">
    <property type="entry name" value="NICKEL INSERTION PROTEIN-RELATED"/>
    <property type="match status" value="1"/>
</dbReference>
<dbReference type="PANTHER" id="PTHR36566:SF1">
    <property type="entry name" value="PYRIDINIUM-3,5-BISTHIOCARBOXYLIC ACID MONONUCLEOTIDE NICKEL INSERTION PROTEIN"/>
    <property type="match status" value="1"/>
</dbReference>
<evidence type="ECO:0000313" key="3">
    <source>
        <dbReference type="EMBL" id="CDM65303.1"/>
    </source>
</evidence>
<dbReference type="Pfam" id="PF01969">
    <property type="entry name" value="Ni_insertion"/>
    <property type="match status" value="1"/>
</dbReference>
<dbReference type="RefSeq" id="WP_041975302.1">
    <property type="nucleotide sequence ID" value="NZ_CBXV010000004.1"/>
</dbReference>
<name>A0A0B6WVI1_9BACT</name>
<keyword evidence="2" id="KW-0456">Lyase</keyword>
<dbReference type="Gene3D" id="3.10.20.300">
    <property type="entry name" value="mk0293 like domain"/>
    <property type="match status" value="1"/>
</dbReference>
<evidence type="ECO:0000256" key="1">
    <source>
        <dbReference type="ARBA" id="ARBA00022596"/>
    </source>
</evidence>
<dbReference type="Proteomes" id="UP000031518">
    <property type="component" value="Unassembled WGS sequence"/>
</dbReference>
<gene>
    <name evidence="3" type="ORF">PYK22_01301</name>
</gene>
<keyword evidence="4" id="KW-1185">Reference proteome</keyword>
<evidence type="ECO:0000256" key="2">
    <source>
        <dbReference type="HAMAP-Rule" id="MF_01074"/>
    </source>
</evidence>
<sequence length="398" mass="43473">MRTLYFDCFAGASGDMILGALVSAGVEAGALRERLAALNLSGVEVKFDSIDRSGISCVRADVRTSQDHAHRHLGDILRIIYDARLSDGVKERAARIFSRLGEAEARVHNVPVERIHFHEVGALDAIIDVVGACIGFELLGIERFVSSPLHVGRGMVEMAHGRFPVPPPAVVELLRGVPIYASEIVGELVTPTGAAIISTVCEAYGPVPLMRLERFGYGAGAREYERFPNALRVLIGETVDERTSERLSVLETNIDDASPQLLGHVMDRALQAGALDCFFTPAQMKKNRPGVLVSILCRPQDKERMMTLLFAETTTLGIRAYEVERWALERESWPVETAFGPVEVKIARLNGQIIGGTPEYETCRAIAEKKGVPLREVEAAARAAFSKLVSDGELSRKV</sequence>
<organism evidence="3 4">
    <name type="scientific">Pyrinomonas methylaliphatogenes</name>
    <dbReference type="NCBI Taxonomy" id="454194"/>
    <lineage>
        <taxon>Bacteria</taxon>
        <taxon>Pseudomonadati</taxon>
        <taxon>Acidobacteriota</taxon>
        <taxon>Blastocatellia</taxon>
        <taxon>Blastocatellales</taxon>
        <taxon>Pyrinomonadaceae</taxon>
        <taxon>Pyrinomonas</taxon>
    </lineage>
</organism>
<proteinExistence type="inferred from homology"/>
<dbReference type="InterPro" id="IPR002822">
    <property type="entry name" value="Ni_insertion"/>
</dbReference>
<comment type="similarity">
    <text evidence="2">Belongs to the LarC family.</text>
</comment>
<dbReference type="OrthoDB" id="9765625at2"/>
<dbReference type="GO" id="GO:0016151">
    <property type="term" value="F:nickel cation binding"/>
    <property type="evidence" value="ECO:0007669"/>
    <property type="project" value="UniProtKB-UniRule"/>
</dbReference>
<accession>A0A0B6WVI1</accession>
<dbReference type="GO" id="GO:0016829">
    <property type="term" value="F:lyase activity"/>
    <property type="evidence" value="ECO:0007669"/>
    <property type="project" value="UniProtKB-UniRule"/>
</dbReference>
<protein>
    <recommendedName>
        <fullName evidence="2">Putative nickel insertion protein</fullName>
    </recommendedName>
</protein>
<reference evidence="3 4" key="2">
    <citation type="submission" date="2015-01" db="EMBL/GenBank/DDBJ databases">
        <title>Complete genome sequence of Pyrinomonas methylaliphatogenes type strain K22T.</title>
        <authorList>
            <person name="Lee K.C.Y."/>
            <person name="Power J.F."/>
            <person name="Dunfield P.F."/>
            <person name="Morgan X.C."/>
            <person name="Huttenhower C."/>
            <person name="Stott M.B."/>
        </authorList>
    </citation>
    <scope>NUCLEOTIDE SEQUENCE [LARGE SCALE GENOMIC DNA]</scope>
    <source>
        <strain evidence="3 4">K22</strain>
    </source>
</reference>
<dbReference type="HAMAP" id="MF_01074">
    <property type="entry name" value="LarC"/>
    <property type="match status" value="1"/>
</dbReference>
<dbReference type="NCBIfam" id="TIGR00299">
    <property type="entry name" value="nickel pincer cofactor biosynthesis protein LarC"/>
    <property type="match status" value="1"/>
</dbReference>